<evidence type="ECO:0000313" key="1">
    <source>
        <dbReference type="EMBL" id="CAG9575891.1"/>
    </source>
</evidence>
<dbReference type="EMBL" id="CAKASE010000074">
    <property type="protein sequence ID" value="CAG9575891.1"/>
    <property type="molecule type" value="Genomic_DNA"/>
</dbReference>
<sequence>MSSVGGCRPLKIASSSERRRTPNVTEYALSFVLTQLDDCLSLTRPAEYQNKEARRTVAAPSRRPAGVALYARQFSFERCLLRLSAASLRAKFTAAKGFSFVPIFEDLALVLCFRARTAINLGLLRSRT</sequence>
<proteinExistence type="predicted"/>
<reference evidence="1" key="1">
    <citation type="submission" date="2021-09" db="EMBL/GenBank/DDBJ databases">
        <authorList>
            <person name="Martin H S."/>
        </authorList>
    </citation>
    <scope>NUCLEOTIDE SEQUENCE</scope>
</reference>
<comment type="caution">
    <text evidence="1">The sequence shown here is derived from an EMBL/GenBank/DDBJ whole genome shotgun (WGS) entry which is preliminary data.</text>
</comment>
<accession>A0A8J2R166</accession>
<gene>
    <name evidence="1" type="ORF">DCHRY22_LOCUS11706</name>
</gene>
<name>A0A8J2R166_9NEOP</name>
<keyword evidence="2" id="KW-1185">Reference proteome</keyword>
<protein>
    <submittedName>
        <fullName evidence="1">(African queen) hypothetical protein</fullName>
    </submittedName>
</protein>
<evidence type="ECO:0000313" key="2">
    <source>
        <dbReference type="Proteomes" id="UP000789524"/>
    </source>
</evidence>
<dbReference type="AlphaFoldDB" id="A0A8J2R166"/>
<dbReference type="OrthoDB" id="7339629at2759"/>
<organism evidence="1 2">
    <name type="scientific">Danaus chrysippus</name>
    <name type="common">African queen</name>
    <dbReference type="NCBI Taxonomy" id="151541"/>
    <lineage>
        <taxon>Eukaryota</taxon>
        <taxon>Metazoa</taxon>
        <taxon>Ecdysozoa</taxon>
        <taxon>Arthropoda</taxon>
        <taxon>Hexapoda</taxon>
        <taxon>Insecta</taxon>
        <taxon>Pterygota</taxon>
        <taxon>Neoptera</taxon>
        <taxon>Endopterygota</taxon>
        <taxon>Lepidoptera</taxon>
        <taxon>Glossata</taxon>
        <taxon>Ditrysia</taxon>
        <taxon>Papilionoidea</taxon>
        <taxon>Nymphalidae</taxon>
        <taxon>Danainae</taxon>
        <taxon>Danaini</taxon>
        <taxon>Danaina</taxon>
        <taxon>Danaus</taxon>
        <taxon>Anosia</taxon>
    </lineage>
</organism>
<dbReference type="Proteomes" id="UP000789524">
    <property type="component" value="Unassembled WGS sequence"/>
</dbReference>